<reference evidence="3" key="1">
    <citation type="journal article" date="2010" name="PLoS Negl. Trop. Dis.">
        <title>The genome sequence of Trypanosoma brucei gambiense, causative agent of chronic human african trypanosomiasis.</title>
        <authorList>
            <person name="Jackson A.P."/>
            <person name="Sanders M."/>
            <person name="Berry A."/>
            <person name="McQuillan J."/>
            <person name="Aslett M.A."/>
            <person name="Quail M.A."/>
            <person name="Chukualim B."/>
            <person name="Capewell P."/>
            <person name="MacLeod A."/>
            <person name="Melville S.E."/>
            <person name="Gibson W."/>
            <person name="Barry J.D."/>
            <person name="Berriman M."/>
            <person name="Hertz-Fowler C."/>
        </authorList>
    </citation>
    <scope>NUCLEOTIDE SEQUENCE [LARGE SCALE GENOMIC DNA]</scope>
    <source>
        <strain evidence="3">MHOM/CI/86/DAL972</strain>
    </source>
</reference>
<dbReference type="AlphaFoldDB" id="C9ZL89"/>
<sequence length="107" mass="12504">MKRVASIIIFSFSHHHHHSRLCSCCSFLFPSFICCFFLHFLSVCFASLTEIKLLFQFVLPFLCCGNVPFTIRSYSCSSKRSQRINMIIIIIFKRKKEGKKEKESQIS</sequence>
<organism evidence="2 3">
    <name type="scientific">Trypanosoma brucei gambiense (strain MHOM/CI/86/DAL972)</name>
    <dbReference type="NCBI Taxonomy" id="679716"/>
    <lineage>
        <taxon>Eukaryota</taxon>
        <taxon>Discoba</taxon>
        <taxon>Euglenozoa</taxon>
        <taxon>Kinetoplastea</taxon>
        <taxon>Metakinetoplastina</taxon>
        <taxon>Trypanosomatida</taxon>
        <taxon>Trypanosomatidae</taxon>
        <taxon>Trypanosoma</taxon>
    </lineage>
</organism>
<name>C9ZL89_TRYB9</name>
<dbReference type="KEGG" id="tbg:TbgDal_III4400"/>
<evidence type="ECO:0000256" key="1">
    <source>
        <dbReference type="SAM" id="Phobius"/>
    </source>
</evidence>
<dbReference type="GeneID" id="23859238"/>
<feature type="transmembrane region" description="Helical" evidence="1">
    <location>
        <begin position="21"/>
        <end position="41"/>
    </location>
</feature>
<feature type="transmembrane region" description="Helical" evidence="1">
    <location>
        <begin position="53"/>
        <end position="71"/>
    </location>
</feature>
<protein>
    <submittedName>
        <fullName evidence="2">Uncharacterized protein</fullName>
    </submittedName>
</protein>
<evidence type="ECO:0000313" key="2">
    <source>
        <dbReference type="EMBL" id="CBH10098.1"/>
    </source>
</evidence>
<accession>C9ZL89</accession>
<dbReference type="EMBL" id="FN554966">
    <property type="protein sequence ID" value="CBH10098.1"/>
    <property type="molecule type" value="Genomic_DNA"/>
</dbReference>
<evidence type="ECO:0000313" key="3">
    <source>
        <dbReference type="Proteomes" id="UP000002316"/>
    </source>
</evidence>
<keyword evidence="1" id="KW-0472">Membrane</keyword>
<keyword evidence="1" id="KW-1133">Transmembrane helix</keyword>
<keyword evidence="1" id="KW-0812">Transmembrane</keyword>
<proteinExistence type="predicted"/>
<dbReference type="Proteomes" id="UP000002316">
    <property type="component" value="Chromosome 3"/>
</dbReference>
<dbReference type="RefSeq" id="XP_011772388.1">
    <property type="nucleotide sequence ID" value="XM_011774086.1"/>
</dbReference>
<gene>
    <name evidence="2" type="ORF">TbgDal_III4400</name>
</gene>